<proteinExistence type="inferred from homology"/>
<feature type="binding site" evidence="14 15">
    <location>
        <position position="190"/>
    </location>
    <ligand>
        <name>a divalent metal cation</name>
        <dbReference type="ChEBI" id="CHEBI:60240"/>
    </ligand>
</feature>
<comment type="similarity">
    <text evidence="5 14 16">Belongs to the RNase HII family.</text>
</comment>
<dbReference type="Proteomes" id="UP000001596">
    <property type="component" value="Chromosome 1"/>
</dbReference>
<dbReference type="eggNOG" id="COG0164">
    <property type="taxonomic scope" value="Bacteria"/>
</dbReference>
<dbReference type="HAMAP" id="MF_00052_B">
    <property type="entry name" value="RNase_HII_B"/>
    <property type="match status" value="1"/>
</dbReference>
<evidence type="ECO:0000256" key="5">
    <source>
        <dbReference type="ARBA" id="ARBA00007383"/>
    </source>
</evidence>
<feature type="binding site" evidence="14 15">
    <location>
        <position position="100"/>
    </location>
    <ligand>
        <name>a divalent metal cation</name>
        <dbReference type="ChEBI" id="CHEBI:60240"/>
    </ligand>
</feature>
<dbReference type="GO" id="GO:0006298">
    <property type="term" value="P:mismatch repair"/>
    <property type="evidence" value="ECO:0007669"/>
    <property type="project" value="TreeGrafter"/>
</dbReference>
<dbReference type="SUPFAM" id="SSF53098">
    <property type="entry name" value="Ribonuclease H-like"/>
    <property type="match status" value="1"/>
</dbReference>
<dbReference type="Gene3D" id="3.30.420.10">
    <property type="entry name" value="Ribonuclease H-like superfamily/Ribonuclease H"/>
    <property type="match status" value="1"/>
</dbReference>
<evidence type="ECO:0000256" key="2">
    <source>
        <dbReference type="ARBA" id="ARBA00001946"/>
    </source>
</evidence>
<keyword evidence="13 14" id="KW-0464">Manganese</keyword>
<keyword evidence="8 14" id="KW-0963">Cytoplasm</keyword>
<feature type="binding site" evidence="14 15">
    <location>
        <position position="99"/>
    </location>
    <ligand>
        <name>a divalent metal cation</name>
        <dbReference type="ChEBI" id="CHEBI:60240"/>
    </ligand>
</feature>
<comment type="catalytic activity">
    <reaction evidence="1 14 15 16">
        <text>Endonucleolytic cleavage to 5'-phosphomonoester.</text>
        <dbReference type="EC" id="3.1.26.4"/>
    </reaction>
</comment>
<name>B9JSG3_ALLAM</name>
<dbReference type="PROSITE" id="PS51975">
    <property type="entry name" value="RNASE_H_2"/>
    <property type="match status" value="1"/>
</dbReference>
<evidence type="ECO:0000256" key="8">
    <source>
        <dbReference type="ARBA" id="ARBA00022490"/>
    </source>
</evidence>
<evidence type="ECO:0000313" key="19">
    <source>
        <dbReference type="Proteomes" id="UP000001596"/>
    </source>
</evidence>
<dbReference type="NCBIfam" id="NF000595">
    <property type="entry name" value="PRK00015.1-3"/>
    <property type="match status" value="1"/>
</dbReference>
<dbReference type="CDD" id="cd07182">
    <property type="entry name" value="RNase_HII_bacteria_HII_like"/>
    <property type="match status" value="1"/>
</dbReference>
<organism evidence="18 19">
    <name type="scientific">Allorhizobium ampelinum (strain ATCC BAA-846 / DSM 112012 / S4)</name>
    <name type="common">Agrobacterium vitis (strain S4)</name>
    <dbReference type="NCBI Taxonomy" id="311402"/>
    <lineage>
        <taxon>Bacteria</taxon>
        <taxon>Pseudomonadati</taxon>
        <taxon>Pseudomonadota</taxon>
        <taxon>Alphaproteobacteria</taxon>
        <taxon>Hyphomicrobiales</taxon>
        <taxon>Rhizobiaceae</taxon>
        <taxon>Rhizobium/Agrobacterium group</taxon>
        <taxon>Allorhizobium</taxon>
        <taxon>Allorhizobium ampelinum</taxon>
    </lineage>
</organism>
<dbReference type="GO" id="GO:0030145">
    <property type="term" value="F:manganese ion binding"/>
    <property type="evidence" value="ECO:0007669"/>
    <property type="project" value="UniProtKB-UniRule"/>
</dbReference>
<reference evidence="18 19" key="1">
    <citation type="journal article" date="2009" name="J. Bacteriol.">
        <title>Genome sequences of three Agrobacterium biovars help elucidate the evolution of multichromosome genomes in bacteria.</title>
        <authorList>
            <person name="Slater S.C."/>
            <person name="Goldman B.S."/>
            <person name="Goodner B."/>
            <person name="Setubal J.C."/>
            <person name="Farrand S.K."/>
            <person name="Nester E.W."/>
            <person name="Burr T.J."/>
            <person name="Banta L."/>
            <person name="Dickerman A.W."/>
            <person name="Paulsen I."/>
            <person name="Otten L."/>
            <person name="Suen G."/>
            <person name="Welch R."/>
            <person name="Almeida N.F."/>
            <person name="Arnold F."/>
            <person name="Burton O.T."/>
            <person name="Du Z."/>
            <person name="Ewing A."/>
            <person name="Godsy E."/>
            <person name="Heisel S."/>
            <person name="Houmiel K.L."/>
            <person name="Jhaveri J."/>
            <person name="Lu J."/>
            <person name="Miller N.M."/>
            <person name="Norton S."/>
            <person name="Chen Q."/>
            <person name="Phoolcharoen W."/>
            <person name="Ohlin V."/>
            <person name="Ondrusek D."/>
            <person name="Pride N."/>
            <person name="Stricklin S.L."/>
            <person name="Sun J."/>
            <person name="Wheeler C."/>
            <person name="Wilson L."/>
            <person name="Zhu H."/>
            <person name="Wood D.W."/>
        </authorList>
    </citation>
    <scope>NUCLEOTIDE SEQUENCE [LARGE SCALE GENOMIC DNA]</scope>
    <source>
        <strain evidence="19">S4 / ATCC BAA-846</strain>
    </source>
</reference>
<dbReference type="InterPro" id="IPR001352">
    <property type="entry name" value="RNase_HII/HIII"/>
</dbReference>
<dbReference type="PANTHER" id="PTHR10954">
    <property type="entry name" value="RIBONUCLEASE H2 SUBUNIT A"/>
    <property type="match status" value="1"/>
</dbReference>
<dbReference type="PANTHER" id="PTHR10954:SF18">
    <property type="entry name" value="RIBONUCLEASE HII"/>
    <property type="match status" value="1"/>
</dbReference>
<evidence type="ECO:0000256" key="10">
    <source>
        <dbReference type="ARBA" id="ARBA00022723"/>
    </source>
</evidence>
<dbReference type="STRING" id="311402.Avi_0936"/>
<dbReference type="GO" id="GO:0003723">
    <property type="term" value="F:RNA binding"/>
    <property type="evidence" value="ECO:0007669"/>
    <property type="project" value="UniProtKB-UniRule"/>
</dbReference>
<dbReference type="GO" id="GO:0005737">
    <property type="term" value="C:cytoplasm"/>
    <property type="evidence" value="ECO:0007669"/>
    <property type="project" value="UniProtKB-SubCell"/>
</dbReference>
<dbReference type="InterPro" id="IPR036397">
    <property type="entry name" value="RNaseH_sf"/>
</dbReference>
<dbReference type="EC" id="3.1.26.4" evidence="6 14"/>
<protein>
    <recommendedName>
        <fullName evidence="7 14">Ribonuclease HII</fullName>
        <shortName evidence="14">RNase HII</shortName>
        <ecNumber evidence="6 14">3.1.26.4</ecNumber>
    </recommendedName>
</protein>
<keyword evidence="11 14" id="KW-0255">Endonuclease</keyword>
<evidence type="ECO:0000259" key="17">
    <source>
        <dbReference type="PROSITE" id="PS51975"/>
    </source>
</evidence>
<comment type="cofactor">
    <cofactor evidence="14 15">
        <name>Mn(2+)</name>
        <dbReference type="ChEBI" id="CHEBI:29035"/>
    </cofactor>
    <cofactor evidence="14 15">
        <name>Mg(2+)</name>
        <dbReference type="ChEBI" id="CHEBI:18420"/>
    </cofactor>
    <text evidence="14 15">Manganese or magnesium. Binds 1 divalent metal ion per monomer in the absence of substrate. May bind a second metal ion after substrate binding.</text>
</comment>
<evidence type="ECO:0000256" key="15">
    <source>
        <dbReference type="PROSITE-ProRule" id="PRU01319"/>
    </source>
</evidence>
<evidence type="ECO:0000256" key="13">
    <source>
        <dbReference type="ARBA" id="ARBA00023211"/>
    </source>
</evidence>
<evidence type="ECO:0000313" key="18">
    <source>
        <dbReference type="EMBL" id="ACM35656.1"/>
    </source>
</evidence>
<dbReference type="GO" id="GO:0004523">
    <property type="term" value="F:RNA-DNA hybrid ribonuclease activity"/>
    <property type="evidence" value="ECO:0007669"/>
    <property type="project" value="UniProtKB-UniRule"/>
</dbReference>
<evidence type="ECO:0000256" key="14">
    <source>
        <dbReference type="HAMAP-Rule" id="MF_00052"/>
    </source>
</evidence>
<feature type="domain" description="RNase H type-2" evidence="17">
    <location>
        <begin position="93"/>
        <end position="279"/>
    </location>
</feature>
<accession>B9JSG3</accession>
<gene>
    <name evidence="14 18" type="primary">rnhB</name>
    <name evidence="18" type="ordered locus">Avi_0936</name>
</gene>
<dbReference type="InterPro" id="IPR012337">
    <property type="entry name" value="RNaseH-like_sf"/>
</dbReference>
<comment type="subcellular location">
    <subcellularLocation>
        <location evidence="4 14">Cytoplasm</location>
    </subcellularLocation>
</comment>
<dbReference type="KEGG" id="avi:Avi_0936"/>
<dbReference type="AlphaFoldDB" id="B9JSG3"/>
<evidence type="ECO:0000256" key="3">
    <source>
        <dbReference type="ARBA" id="ARBA00004065"/>
    </source>
</evidence>
<comment type="function">
    <text evidence="3 14 16">Endonuclease that specifically degrades the RNA of RNA-DNA hybrids.</text>
</comment>
<comment type="cofactor">
    <cofactor evidence="2">
        <name>Mg(2+)</name>
        <dbReference type="ChEBI" id="CHEBI:18420"/>
    </cofactor>
</comment>
<evidence type="ECO:0000256" key="16">
    <source>
        <dbReference type="RuleBase" id="RU003515"/>
    </source>
</evidence>
<evidence type="ECO:0000256" key="6">
    <source>
        <dbReference type="ARBA" id="ARBA00012180"/>
    </source>
</evidence>
<keyword evidence="9 14" id="KW-0540">Nuclease</keyword>
<dbReference type="GO" id="GO:0043137">
    <property type="term" value="P:DNA replication, removal of RNA primer"/>
    <property type="evidence" value="ECO:0007669"/>
    <property type="project" value="TreeGrafter"/>
</dbReference>
<evidence type="ECO:0000256" key="1">
    <source>
        <dbReference type="ARBA" id="ARBA00000077"/>
    </source>
</evidence>
<evidence type="ECO:0000256" key="12">
    <source>
        <dbReference type="ARBA" id="ARBA00022801"/>
    </source>
</evidence>
<evidence type="ECO:0000256" key="11">
    <source>
        <dbReference type="ARBA" id="ARBA00022759"/>
    </source>
</evidence>
<dbReference type="GO" id="GO:0032299">
    <property type="term" value="C:ribonuclease H2 complex"/>
    <property type="evidence" value="ECO:0007669"/>
    <property type="project" value="TreeGrafter"/>
</dbReference>
<evidence type="ECO:0000256" key="7">
    <source>
        <dbReference type="ARBA" id="ARBA00019179"/>
    </source>
</evidence>
<sequence length="279" mass="29353">MLVTTSVRCNNVAMAGMAVTIRNAAVALYACCIILSADSGFKNYATGLQAGRMMCEVCGMPKRSPSDMPDLFTLPLTGPDFSLEESFKAKGCWPVAGTDEAGRGPLAGPVVAAAVILDPDAIPDGLNDSKKLTAAKREALFIQILATATVSIASSGSDHIDRRDIRKASLDAMRRAAAGLSLAPAHLLCDGRDVPPGLICGGTAVIKGDARSLSIAAASIVAKVMRDRMMTRAALVFPQYGFDAHAGYGTKVHQKAIADHGPCPLHRMSFSPLRLQDER</sequence>
<evidence type="ECO:0000256" key="4">
    <source>
        <dbReference type="ARBA" id="ARBA00004496"/>
    </source>
</evidence>
<dbReference type="HOGENOM" id="CLU_036532_3_2_5"/>
<evidence type="ECO:0000256" key="9">
    <source>
        <dbReference type="ARBA" id="ARBA00022722"/>
    </source>
</evidence>
<dbReference type="InterPro" id="IPR022898">
    <property type="entry name" value="RNase_HII"/>
</dbReference>
<dbReference type="Pfam" id="PF01351">
    <property type="entry name" value="RNase_HII"/>
    <property type="match status" value="1"/>
</dbReference>
<dbReference type="EMBL" id="CP000633">
    <property type="protein sequence ID" value="ACM35656.1"/>
    <property type="molecule type" value="Genomic_DNA"/>
</dbReference>
<keyword evidence="19" id="KW-1185">Reference proteome</keyword>
<keyword evidence="10 14" id="KW-0479">Metal-binding</keyword>
<keyword evidence="12 14" id="KW-0378">Hydrolase</keyword>
<dbReference type="InterPro" id="IPR024567">
    <property type="entry name" value="RNase_HII/HIII_dom"/>
</dbReference>